<keyword evidence="1" id="KW-0472">Membrane</keyword>
<protein>
    <submittedName>
        <fullName evidence="2">Uncharacterized protein</fullName>
    </submittedName>
</protein>
<evidence type="ECO:0000313" key="3">
    <source>
        <dbReference type="Proteomes" id="UP000181951"/>
    </source>
</evidence>
<organism evidence="2 3">
    <name type="scientific">Actinacidiphila rubida</name>
    <dbReference type="NCBI Taxonomy" id="310780"/>
    <lineage>
        <taxon>Bacteria</taxon>
        <taxon>Bacillati</taxon>
        <taxon>Actinomycetota</taxon>
        <taxon>Actinomycetes</taxon>
        <taxon>Kitasatosporales</taxon>
        <taxon>Streptomycetaceae</taxon>
        <taxon>Actinacidiphila</taxon>
    </lineage>
</organism>
<reference evidence="2 3" key="1">
    <citation type="submission" date="2016-10" db="EMBL/GenBank/DDBJ databases">
        <authorList>
            <person name="de Groot N.N."/>
        </authorList>
    </citation>
    <scope>NUCLEOTIDE SEQUENCE [LARGE SCALE GENOMIC DNA]</scope>
    <source>
        <strain evidence="2 3">CGMCC 4.2026</strain>
    </source>
</reference>
<keyword evidence="1" id="KW-0812">Transmembrane</keyword>
<dbReference type="STRING" id="310780.SAMN05216267_100581"/>
<accession>A0A1H8GHR2</accession>
<dbReference type="AlphaFoldDB" id="A0A1H8GHR2"/>
<dbReference type="Proteomes" id="UP000181951">
    <property type="component" value="Unassembled WGS sequence"/>
</dbReference>
<feature type="transmembrane region" description="Helical" evidence="1">
    <location>
        <begin position="44"/>
        <end position="63"/>
    </location>
</feature>
<keyword evidence="1" id="KW-1133">Transmembrane helix</keyword>
<feature type="transmembrane region" description="Helical" evidence="1">
    <location>
        <begin position="88"/>
        <end position="113"/>
    </location>
</feature>
<proteinExistence type="predicted"/>
<evidence type="ECO:0000256" key="1">
    <source>
        <dbReference type="SAM" id="Phobius"/>
    </source>
</evidence>
<name>A0A1H8GHR2_9ACTN</name>
<evidence type="ECO:0000313" key="2">
    <source>
        <dbReference type="EMBL" id="SEN43027.1"/>
    </source>
</evidence>
<gene>
    <name evidence="2" type="ORF">SAMN05216267_100581</name>
</gene>
<sequence>MRATVRGHQGFLVMMRFLKLPGNFCRTCGIATHRDMTTKTLYQGWWGIGSFIVTPITVVMNLITRGKFTKLPVPSGSVRPPRDPGKPIFLRAGALGAAIPLAVIVVFVVAASLPDHSAGAASPGDCVNVTGTASNPDVKMVDCSSSDA</sequence>
<dbReference type="EMBL" id="FODD01000005">
    <property type="protein sequence ID" value="SEN43027.1"/>
    <property type="molecule type" value="Genomic_DNA"/>
</dbReference>
<keyword evidence="3" id="KW-1185">Reference proteome</keyword>